<dbReference type="EMBL" id="BMIQ01000012">
    <property type="protein sequence ID" value="GGE23282.1"/>
    <property type="molecule type" value="Genomic_DNA"/>
</dbReference>
<organism evidence="1 2">
    <name type="scientific">Aureimonas endophytica</name>
    <dbReference type="NCBI Taxonomy" id="2027858"/>
    <lineage>
        <taxon>Bacteria</taxon>
        <taxon>Pseudomonadati</taxon>
        <taxon>Pseudomonadota</taxon>
        <taxon>Alphaproteobacteria</taxon>
        <taxon>Hyphomicrobiales</taxon>
        <taxon>Aurantimonadaceae</taxon>
        <taxon>Aureimonas</taxon>
    </lineage>
</organism>
<evidence type="ECO:0000313" key="2">
    <source>
        <dbReference type="Proteomes" id="UP000644699"/>
    </source>
</evidence>
<keyword evidence="2" id="KW-1185">Reference proteome</keyword>
<dbReference type="AlphaFoldDB" id="A0A917A2M0"/>
<sequence length="74" mass="8591">MHIEAAVRIIAPARDMFRADLYCHAAEADRARDFDMGDVAPSNRRHDYLSIKAMVRLPNRSPWHFEDTEFCILS</sequence>
<proteinExistence type="predicted"/>
<comment type="caution">
    <text evidence="1">The sequence shown here is derived from an EMBL/GenBank/DDBJ whole genome shotgun (WGS) entry which is preliminary data.</text>
</comment>
<evidence type="ECO:0000313" key="1">
    <source>
        <dbReference type="EMBL" id="GGE23282.1"/>
    </source>
</evidence>
<protein>
    <submittedName>
        <fullName evidence="1">Uncharacterized protein</fullName>
    </submittedName>
</protein>
<name>A0A917A2M0_9HYPH</name>
<gene>
    <name evidence="1" type="ORF">GCM10011390_48380</name>
</gene>
<accession>A0A917A2M0</accession>
<reference evidence="1" key="1">
    <citation type="journal article" date="2014" name="Int. J. Syst. Evol. Microbiol.">
        <title>Complete genome sequence of Corynebacterium casei LMG S-19264T (=DSM 44701T), isolated from a smear-ripened cheese.</title>
        <authorList>
            <consortium name="US DOE Joint Genome Institute (JGI-PGF)"/>
            <person name="Walter F."/>
            <person name="Albersmeier A."/>
            <person name="Kalinowski J."/>
            <person name="Ruckert C."/>
        </authorList>
    </citation>
    <scope>NUCLEOTIDE SEQUENCE</scope>
    <source>
        <strain evidence="1">CGMCC 1.15367</strain>
    </source>
</reference>
<reference evidence="1" key="2">
    <citation type="submission" date="2020-09" db="EMBL/GenBank/DDBJ databases">
        <authorList>
            <person name="Sun Q."/>
            <person name="Zhou Y."/>
        </authorList>
    </citation>
    <scope>NUCLEOTIDE SEQUENCE</scope>
    <source>
        <strain evidence="1">CGMCC 1.15367</strain>
    </source>
</reference>
<dbReference type="Proteomes" id="UP000644699">
    <property type="component" value="Unassembled WGS sequence"/>
</dbReference>